<dbReference type="Proteomes" id="UP000026961">
    <property type="component" value="Chromosome 7"/>
</dbReference>
<reference evidence="1" key="1">
    <citation type="submission" date="2015-04" db="UniProtKB">
        <authorList>
            <consortium name="EnsemblPlants"/>
        </authorList>
    </citation>
    <scope>IDENTIFICATION</scope>
</reference>
<dbReference type="Pfam" id="PF14009">
    <property type="entry name" value="PADRE"/>
    <property type="match status" value="1"/>
</dbReference>
<evidence type="ECO:0000313" key="1">
    <source>
        <dbReference type="EnsemblPlants" id="OGLUM07G01450.1"/>
    </source>
</evidence>
<accession>A0A0E0AFD7</accession>
<organism evidence="1">
    <name type="scientific">Oryza glumipatula</name>
    <dbReference type="NCBI Taxonomy" id="40148"/>
    <lineage>
        <taxon>Eukaryota</taxon>
        <taxon>Viridiplantae</taxon>
        <taxon>Streptophyta</taxon>
        <taxon>Embryophyta</taxon>
        <taxon>Tracheophyta</taxon>
        <taxon>Spermatophyta</taxon>
        <taxon>Magnoliopsida</taxon>
        <taxon>Liliopsida</taxon>
        <taxon>Poales</taxon>
        <taxon>Poaceae</taxon>
        <taxon>BOP clade</taxon>
        <taxon>Oryzoideae</taxon>
        <taxon>Oryzeae</taxon>
        <taxon>Oryzinae</taxon>
        <taxon>Oryza</taxon>
    </lineage>
</organism>
<dbReference type="HOGENOM" id="CLU_088728_0_0_1"/>
<dbReference type="STRING" id="40148.A0A0E0AFD7"/>
<dbReference type="InterPro" id="IPR025322">
    <property type="entry name" value="PADRE_dom"/>
</dbReference>
<dbReference type="PANTHER" id="PTHR33052">
    <property type="entry name" value="DUF4228 DOMAIN PROTEIN-RELATED"/>
    <property type="match status" value="1"/>
</dbReference>
<sequence>MGLCLSSGVAAAVAEAGMAASTAMVLLPTGELREYPRPATAARVLEDVAAAEGEEEDVGRRFFLCDADKMGFEGPVAAVAAAAELRPGQIYFVLPGEVRRRGMRREEVAALAVKASAALAAASSSSTTSGCGGGRRRRGSVAPLVFAPPEEEYEYDASDYCKSNASAAAAGKRRPVAARRGGGKGRQFATDLTAIPELDMITE</sequence>
<dbReference type="eggNOG" id="ENOG502RZ4Y">
    <property type="taxonomic scope" value="Eukaryota"/>
</dbReference>
<reference evidence="1" key="2">
    <citation type="submission" date="2018-05" db="EMBL/GenBank/DDBJ databases">
        <title>OgluRS3 (Oryza glumaepatula Reference Sequence Version 3).</title>
        <authorList>
            <person name="Zhang J."/>
            <person name="Kudrna D."/>
            <person name="Lee S."/>
            <person name="Talag J."/>
            <person name="Welchert J."/>
            <person name="Wing R.A."/>
        </authorList>
    </citation>
    <scope>NUCLEOTIDE SEQUENCE [LARGE SCALE GENOMIC DNA]</scope>
</reference>
<dbReference type="Gramene" id="OGLUM07G01450.1">
    <property type="protein sequence ID" value="OGLUM07G01450.1"/>
    <property type="gene ID" value="OGLUM07G01450"/>
</dbReference>
<dbReference type="AlphaFoldDB" id="A0A0E0AFD7"/>
<name>A0A0E0AFD7_9ORYZ</name>
<protein>
    <submittedName>
        <fullName evidence="1">Uncharacterized protein</fullName>
    </submittedName>
</protein>
<keyword evidence="2" id="KW-1185">Reference proteome</keyword>
<dbReference type="EnsemblPlants" id="OGLUM07G01450.1">
    <property type="protein sequence ID" value="OGLUM07G01450.1"/>
    <property type="gene ID" value="OGLUM07G01450"/>
</dbReference>
<evidence type="ECO:0000313" key="2">
    <source>
        <dbReference type="Proteomes" id="UP000026961"/>
    </source>
</evidence>
<proteinExistence type="predicted"/>